<dbReference type="EMBL" id="BAUW01000033">
    <property type="protein sequence ID" value="GAE45987.1"/>
    <property type="molecule type" value="Genomic_DNA"/>
</dbReference>
<organism evidence="5 6">
    <name type="scientific">Mesobacillus boroniphilus JCM 21738</name>
    <dbReference type="NCBI Taxonomy" id="1294265"/>
    <lineage>
        <taxon>Bacteria</taxon>
        <taxon>Bacillati</taxon>
        <taxon>Bacillota</taxon>
        <taxon>Bacilli</taxon>
        <taxon>Bacillales</taxon>
        <taxon>Bacillaceae</taxon>
        <taxon>Mesobacillus</taxon>
    </lineage>
</organism>
<dbReference type="PANTHER" id="PTHR30461:SF23">
    <property type="entry name" value="DNA RECOMBINASE-RELATED"/>
    <property type="match status" value="1"/>
</dbReference>
<dbReference type="AlphaFoldDB" id="W4RPF3"/>
<dbReference type="PROSITE" id="PS51736">
    <property type="entry name" value="RECOMBINASES_3"/>
    <property type="match status" value="1"/>
</dbReference>
<protein>
    <submittedName>
        <fullName evidence="5">Cassette chromosome recombinase B</fullName>
    </submittedName>
</protein>
<dbReference type="SUPFAM" id="SSF53041">
    <property type="entry name" value="Resolvase-like"/>
    <property type="match status" value="1"/>
</dbReference>
<name>W4RPF3_9BACI</name>
<feature type="domain" description="Resolvase/invertase-type recombinase catalytic" evidence="3">
    <location>
        <begin position="5"/>
        <end position="156"/>
    </location>
</feature>
<dbReference type="Pfam" id="PF07508">
    <property type="entry name" value="Recombinase"/>
    <property type="match status" value="1"/>
</dbReference>
<dbReference type="SMART" id="SM00857">
    <property type="entry name" value="Resolvase"/>
    <property type="match status" value="1"/>
</dbReference>
<feature type="compositionally biased region" description="Basic residues" evidence="2">
    <location>
        <begin position="1"/>
        <end position="13"/>
    </location>
</feature>
<dbReference type="Gene3D" id="3.40.50.1390">
    <property type="entry name" value="Resolvase, N-terminal catalytic domain"/>
    <property type="match status" value="1"/>
</dbReference>
<evidence type="ECO:0000259" key="3">
    <source>
        <dbReference type="PROSITE" id="PS51736"/>
    </source>
</evidence>
<dbReference type="InterPro" id="IPR036162">
    <property type="entry name" value="Resolvase-like_N_sf"/>
</dbReference>
<dbReference type="eggNOG" id="COG1961">
    <property type="taxonomic scope" value="Bacteria"/>
</dbReference>
<dbReference type="InterPro" id="IPR038109">
    <property type="entry name" value="DNA_bind_recomb_sf"/>
</dbReference>
<dbReference type="Pfam" id="PF00239">
    <property type="entry name" value="Resolvase"/>
    <property type="match status" value="1"/>
</dbReference>
<keyword evidence="6" id="KW-1185">Reference proteome</keyword>
<dbReference type="GO" id="GO:0000150">
    <property type="term" value="F:DNA strand exchange activity"/>
    <property type="evidence" value="ECO:0007669"/>
    <property type="project" value="InterPro"/>
</dbReference>
<dbReference type="CDD" id="cd00338">
    <property type="entry name" value="Ser_Recombinase"/>
    <property type="match status" value="1"/>
</dbReference>
<evidence type="ECO:0000259" key="4">
    <source>
        <dbReference type="PROSITE" id="PS51737"/>
    </source>
</evidence>
<keyword evidence="1" id="KW-0175">Coiled coil</keyword>
<sequence>MRKKRAVGYKRRSPRSEKEFGNTSLEKQEDEIINYCNKNNIELVDIYVDDLKSGSSFKGRDGFIEMYNRVLKEEEEIDYIIVYKQDRLSRDSLDTLYLMKKLNQIDKHIISIADSINTEDSTAKILVHVLALVAELEREFIAFRTNSGMEKRAENGDFLGGKNYGYEVINKKLSILPEEAKVVKYIFDKYSLEKWGYKKIAANLNVQGIKTKNRKEWTVNAVKTVLENQRYIGNSKWRGEYTKGQHTPIIEKTLWDETRKVMQVRSFTPQKVHPGSFPLSGILKCPQCRGPMVQGNSGPKYKYYQCNKNKNSGSSVCSSNLIKKEYAEEFVLKDFLHHLKEKVSPSTIYSVTQSILKYELNPLEHEASNLKKQIEKLEREMIKIMEHSSDPSLNLDNNMIKNHLATKQEEINKIKSALADISNQIKLKQNDSIMDIIEFSIKNFKDFYHTLSDDEKKIFFHSVIKEIQVTKGHKTKDRLIKDVIYHFDLEELNNLEDNILKKIN</sequence>
<dbReference type="RefSeq" id="WP_023613427.1">
    <property type="nucleotide sequence ID" value="NZ_BAUW01000033.1"/>
</dbReference>
<evidence type="ECO:0000313" key="6">
    <source>
        <dbReference type="Proteomes" id="UP000018949"/>
    </source>
</evidence>
<dbReference type="InterPro" id="IPR006119">
    <property type="entry name" value="Resolv_N"/>
</dbReference>
<dbReference type="GO" id="GO:0003677">
    <property type="term" value="F:DNA binding"/>
    <property type="evidence" value="ECO:0007669"/>
    <property type="project" value="InterPro"/>
</dbReference>
<dbReference type="InterPro" id="IPR011109">
    <property type="entry name" value="DNA_bind_recombinase_dom"/>
</dbReference>
<comment type="caution">
    <text evidence="5">The sequence shown here is derived from an EMBL/GenBank/DDBJ whole genome shotgun (WGS) entry which is preliminary data.</text>
</comment>
<dbReference type="Pfam" id="PF13408">
    <property type="entry name" value="Zn_ribbon_recom"/>
    <property type="match status" value="1"/>
</dbReference>
<proteinExistence type="predicted"/>
<accession>W4RPF3</accession>
<evidence type="ECO:0000313" key="5">
    <source>
        <dbReference type="EMBL" id="GAE45987.1"/>
    </source>
</evidence>
<dbReference type="PANTHER" id="PTHR30461">
    <property type="entry name" value="DNA-INVERTASE FROM LAMBDOID PROPHAGE"/>
    <property type="match status" value="1"/>
</dbReference>
<dbReference type="InterPro" id="IPR050639">
    <property type="entry name" value="SSR_resolvase"/>
</dbReference>
<feature type="domain" description="Recombinase" evidence="4">
    <location>
        <begin position="163"/>
        <end position="268"/>
    </location>
</feature>
<dbReference type="Gene3D" id="3.90.1750.20">
    <property type="entry name" value="Putative Large Serine Recombinase, Chain B, Domain 2"/>
    <property type="match status" value="1"/>
</dbReference>
<gene>
    <name evidence="5" type="ORF">JCM21738_2843</name>
</gene>
<dbReference type="PROSITE" id="PS51737">
    <property type="entry name" value="RECOMBINASE_DNA_BIND"/>
    <property type="match status" value="1"/>
</dbReference>
<evidence type="ECO:0000256" key="1">
    <source>
        <dbReference type="SAM" id="Coils"/>
    </source>
</evidence>
<feature type="coiled-coil region" evidence="1">
    <location>
        <begin position="360"/>
        <end position="431"/>
    </location>
</feature>
<reference evidence="5 6" key="1">
    <citation type="submission" date="2013-12" db="EMBL/GenBank/DDBJ databases">
        <title>NBRP : Genome information of microbial organism related human and environment.</title>
        <authorList>
            <person name="Hattori M."/>
            <person name="Oshima K."/>
            <person name="Inaba H."/>
            <person name="Suda W."/>
            <person name="Sakamoto M."/>
            <person name="Iino T."/>
            <person name="Kitahara M."/>
            <person name="Oshida Y."/>
            <person name="Iida T."/>
            <person name="Kudo T."/>
            <person name="Itoh T."/>
            <person name="Ahmed I."/>
            <person name="Ohkuma M."/>
        </authorList>
    </citation>
    <scope>NUCLEOTIDE SEQUENCE [LARGE SCALE GENOMIC DNA]</scope>
    <source>
        <strain evidence="5 6">JCM 21738</strain>
    </source>
</reference>
<dbReference type="InterPro" id="IPR025827">
    <property type="entry name" value="Zn_ribbon_recom_dom"/>
</dbReference>
<evidence type="ECO:0000256" key="2">
    <source>
        <dbReference type="SAM" id="MobiDB-lite"/>
    </source>
</evidence>
<dbReference type="Proteomes" id="UP000018949">
    <property type="component" value="Unassembled WGS sequence"/>
</dbReference>
<feature type="region of interest" description="Disordered" evidence="2">
    <location>
        <begin position="1"/>
        <end position="23"/>
    </location>
</feature>